<evidence type="ECO:0000313" key="4">
    <source>
        <dbReference type="Proteomes" id="UP000054558"/>
    </source>
</evidence>
<dbReference type="AlphaFoldDB" id="A0A1Y1INJ9"/>
<evidence type="ECO:0000259" key="2">
    <source>
        <dbReference type="Pfam" id="PF23197"/>
    </source>
</evidence>
<proteinExistence type="predicted"/>
<dbReference type="PANTHER" id="PTHR31149">
    <property type="entry name" value="EXPRESSED PROTEIN"/>
    <property type="match status" value="1"/>
</dbReference>
<feature type="domain" description="AIR9-like A9" evidence="2">
    <location>
        <begin position="77"/>
        <end position="157"/>
    </location>
</feature>
<organism evidence="3 4">
    <name type="scientific">Klebsormidium nitens</name>
    <name type="common">Green alga</name>
    <name type="synonym">Ulothrix nitens</name>
    <dbReference type="NCBI Taxonomy" id="105231"/>
    <lineage>
        <taxon>Eukaryota</taxon>
        <taxon>Viridiplantae</taxon>
        <taxon>Streptophyta</taxon>
        <taxon>Klebsormidiophyceae</taxon>
        <taxon>Klebsormidiales</taxon>
        <taxon>Klebsormidiaceae</taxon>
        <taxon>Klebsormidium</taxon>
    </lineage>
</organism>
<evidence type="ECO:0000256" key="1">
    <source>
        <dbReference type="SAM" id="MobiDB-lite"/>
    </source>
</evidence>
<dbReference type="InterPro" id="IPR056284">
    <property type="entry name" value="AIR9-like_A9"/>
</dbReference>
<sequence length="288" mass="31177">GPSLRDSQRNLLDSMASPQRGLAASHDPSTWQMSSLAEVQDADGAAAGGLDDDDGGGGAQQQQQDDEQDDDPLPAILNLKIAGEAVLGGKLTACGHSVYGSSLCYFQWVRHKQDGAAYLIEGAKQPEYLVSADDARCQITVECLPVDDRGRKGEVVNAAANNGEPIPIDEATSSLLTGYAASGKARFTVLDAHNNVEHELCIERRSLAIKRGSHGVIKEPYSGEVQAEIAVNEATVLLIHISGGRRMDLDCIDNRARDLAVLTLRHFVDAHLQYQDEKTRRRGFFSRR</sequence>
<keyword evidence="4" id="KW-1185">Reference proteome</keyword>
<dbReference type="Gene3D" id="2.60.40.2700">
    <property type="match status" value="1"/>
</dbReference>
<reference evidence="3 4" key="1">
    <citation type="journal article" date="2014" name="Nat. Commun.">
        <title>Klebsormidium flaccidum genome reveals primary factors for plant terrestrial adaptation.</title>
        <authorList>
            <person name="Hori K."/>
            <person name="Maruyama F."/>
            <person name="Fujisawa T."/>
            <person name="Togashi T."/>
            <person name="Yamamoto N."/>
            <person name="Seo M."/>
            <person name="Sato S."/>
            <person name="Yamada T."/>
            <person name="Mori H."/>
            <person name="Tajima N."/>
            <person name="Moriyama T."/>
            <person name="Ikeuchi M."/>
            <person name="Watanabe M."/>
            <person name="Wada H."/>
            <person name="Kobayashi K."/>
            <person name="Saito M."/>
            <person name="Masuda T."/>
            <person name="Sasaki-Sekimoto Y."/>
            <person name="Mashiguchi K."/>
            <person name="Awai K."/>
            <person name="Shimojima M."/>
            <person name="Masuda S."/>
            <person name="Iwai M."/>
            <person name="Nobusawa T."/>
            <person name="Narise T."/>
            <person name="Kondo S."/>
            <person name="Saito H."/>
            <person name="Sato R."/>
            <person name="Murakawa M."/>
            <person name="Ihara Y."/>
            <person name="Oshima-Yamada Y."/>
            <person name="Ohtaka K."/>
            <person name="Satoh M."/>
            <person name="Sonobe K."/>
            <person name="Ishii M."/>
            <person name="Ohtani R."/>
            <person name="Kanamori-Sato M."/>
            <person name="Honoki R."/>
            <person name="Miyazaki D."/>
            <person name="Mochizuki H."/>
            <person name="Umetsu J."/>
            <person name="Higashi K."/>
            <person name="Shibata D."/>
            <person name="Kamiya Y."/>
            <person name="Sato N."/>
            <person name="Nakamura Y."/>
            <person name="Tabata S."/>
            <person name="Ida S."/>
            <person name="Kurokawa K."/>
            <person name="Ohta H."/>
        </authorList>
    </citation>
    <scope>NUCLEOTIDE SEQUENCE [LARGE SCALE GENOMIC DNA]</scope>
    <source>
        <strain evidence="3 4">NIES-2285</strain>
    </source>
</reference>
<dbReference type="OrthoDB" id="1937889at2759"/>
<feature type="compositionally biased region" description="Polar residues" evidence="1">
    <location>
        <begin position="27"/>
        <end position="37"/>
    </location>
</feature>
<dbReference type="OMA" id="NWEPATI"/>
<name>A0A1Y1INJ9_KLENI</name>
<dbReference type="EMBL" id="DF237926">
    <property type="protein sequence ID" value="GAQ92314.1"/>
    <property type="molecule type" value="Genomic_DNA"/>
</dbReference>
<dbReference type="Proteomes" id="UP000054558">
    <property type="component" value="Unassembled WGS sequence"/>
</dbReference>
<dbReference type="STRING" id="105231.A0A1Y1INJ9"/>
<feature type="region of interest" description="Disordered" evidence="1">
    <location>
        <begin position="1"/>
        <end position="72"/>
    </location>
</feature>
<evidence type="ECO:0000313" key="3">
    <source>
        <dbReference type="EMBL" id="GAQ92314.1"/>
    </source>
</evidence>
<dbReference type="PANTHER" id="PTHR31149:SF7">
    <property type="entry name" value="EXPRESSED PROTEIN"/>
    <property type="match status" value="1"/>
</dbReference>
<accession>A0A1Y1INJ9</accession>
<feature type="non-terminal residue" evidence="3">
    <location>
        <position position="1"/>
    </location>
</feature>
<dbReference type="Pfam" id="PF23197">
    <property type="entry name" value="IG_AIR9"/>
    <property type="match status" value="1"/>
</dbReference>
<protein>
    <recommendedName>
        <fullName evidence="2">AIR9-like A9 domain-containing protein</fullName>
    </recommendedName>
</protein>
<gene>
    <name evidence="3" type="ORF">KFL_009770010</name>
</gene>